<evidence type="ECO:0000256" key="1">
    <source>
        <dbReference type="ARBA" id="ARBA00011046"/>
    </source>
</evidence>
<keyword evidence="4" id="KW-0804">Transcription</keyword>
<dbReference type="Gene3D" id="1.10.4040.10">
    <property type="entry name" value="Penicillinase repressor domain"/>
    <property type="match status" value="1"/>
</dbReference>
<evidence type="ECO:0000256" key="2">
    <source>
        <dbReference type="ARBA" id="ARBA00023015"/>
    </source>
</evidence>
<evidence type="ECO:0000313" key="6">
    <source>
        <dbReference type="Proteomes" id="UP001524473"/>
    </source>
</evidence>
<keyword evidence="3" id="KW-0238">DNA-binding</keyword>
<dbReference type="SUPFAM" id="SSF46785">
    <property type="entry name" value="Winged helix' DNA-binding domain"/>
    <property type="match status" value="1"/>
</dbReference>
<reference evidence="5 6" key="1">
    <citation type="submission" date="2022-06" db="EMBL/GenBank/DDBJ databases">
        <title>Isolation of gut microbiota from human fecal samples.</title>
        <authorList>
            <person name="Pamer E.G."/>
            <person name="Barat B."/>
            <person name="Waligurski E."/>
            <person name="Medina S."/>
            <person name="Paddock L."/>
            <person name="Mostad J."/>
        </authorList>
    </citation>
    <scope>NUCLEOTIDE SEQUENCE [LARGE SCALE GENOMIC DNA]</scope>
    <source>
        <strain evidence="5 6">DFI.9.73</strain>
    </source>
</reference>
<evidence type="ECO:0000256" key="4">
    <source>
        <dbReference type="ARBA" id="ARBA00023163"/>
    </source>
</evidence>
<gene>
    <name evidence="5" type="ORF">NE695_00085</name>
</gene>
<keyword evidence="6" id="KW-1185">Reference proteome</keyword>
<dbReference type="RefSeq" id="WP_256191426.1">
    <property type="nucleotide sequence ID" value="NZ_CAJKKG010000043.1"/>
</dbReference>
<comment type="similarity">
    <text evidence="1">Belongs to the BlaI transcriptional regulatory family.</text>
</comment>
<dbReference type="Gene3D" id="1.10.10.10">
    <property type="entry name" value="Winged helix-like DNA-binding domain superfamily/Winged helix DNA-binding domain"/>
    <property type="match status" value="1"/>
</dbReference>
<dbReference type="EMBL" id="JANFZH010000001">
    <property type="protein sequence ID" value="MCQ4838308.1"/>
    <property type="molecule type" value="Genomic_DNA"/>
</dbReference>
<dbReference type="InterPro" id="IPR036390">
    <property type="entry name" value="WH_DNA-bd_sf"/>
</dbReference>
<comment type="caution">
    <text evidence="5">The sequence shown here is derived from an EMBL/GenBank/DDBJ whole genome shotgun (WGS) entry which is preliminary data.</text>
</comment>
<evidence type="ECO:0000313" key="5">
    <source>
        <dbReference type="EMBL" id="MCQ4838308.1"/>
    </source>
</evidence>
<proteinExistence type="inferred from homology"/>
<dbReference type="Pfam" id="PF03965">
    <property type="entry name" value="Penicillinase_R"/>
    <property type="match status" value="1"/>
</dbReference>
<dbReference type="InterPro" id="IPR005650">
    <property type="entry name" value="BlaI_family"/>
</dbReference>
<organism evidence="5 6">
    <name type="scientific">Neglectibacter timonensis</name>
    <dbReference type="NCBI Taxonomy" id="1776382"/>
    <lineage>
        <taxon>Bacteria</taxon>
        <taxon>Bacillati</taxon>
        <taxon>Bacillota</taxon>
        <taxon>Clostridia</taxon>
        <taxon>Eubacteriales</taxon>
        <taxon>Oscillospiraceae</taxon>
        <taxon>Neglectibacter</taxon>
    </lineage>
</organism>
<sequence length="125" mass="14276">MKDLKLCESDYRFMLLVWEAEPLPSGKLVELCWERLGWKKSTTYTVLRKLCERGFVRNENTVVSACIPKEKVQVYQSGHFVEHVFEGSLPGFLTAFLGGRPVSEQEARELKELIDQHTRKGGGTS</sequence>
<accession>A0ABT1RUG5</accession>
<evidence type="ECO:0000256" key="3">
    <source>
        <dbReference type="ARBA" id="ARBA00023125"/>
    </source>
</evidence>
<dbReference type="Proteomes" id="UP001524473">
    <property type="component" value="Unassembled WGS sequence"/>
</dbReference>
<protein>
    <submittedName>
        <fullName evidence="5">BlaI/MecI/CopY family transcriptional regulator</fullName>
    </submittedName>
</protein>
<name>A0ABT1RUG5_9FIRM</name>
<keyword evidence="2" id="KW-0805">Transcription regulation</keyword>
<dbReference type="InterPro" id="IPR036388">
    <property type="entry name" value="WH-like_DNA-bd_sf"/>
</dbReference>